<comment type="caution">
    <text evidence="1">The sequence shown here is derived from an EMBL/GenBank/DDBJ whole genome shotgun (WGS) entry which is preliminary data.</text>
</comment>
<proteinExistence type="predicted"/>
<gene>
    <name evidence="1" type="ORF">ACFQ5N_10310</name>
</gene>
<accession>A0ABW3WPZ4</accession>
<sequence length="452" mass="51826">MSNQEFSISPNDNSNYFFGFHDLIAWNNDETKLATLKINNIKSPPSIDTPCTIGYIEKGEFIELGKTNAYNYPQGARQQWIGDTNVLIVNNKVGEVWGTDVYDTDKNELIDSINFTSHVVTNNGWAFGLDYSRLHRVGGYGYTGILDVNSKVHAPMNSGIIKHNIFTKENELILSIYDVANFKARENLGKHHYITHLVLNPSQTRIAFLHRCKLNDGGETTRLMTVDINGENLRCLATGFLSHFDWKDDGHVAIWGRVGTGIEKLRSNPIIRMIPPVLMRGIKEVVKKLLKKDKLMEDVNIKKASPFDWLLFSDSDQVEQTFLGKGVLLEDGHPMFCPSNRDWLINDTYPNNEGIRELYLFQYSTQKKVLLGRYKMIFEKPDIDKIKNTLEDVEQSVLKSFSVEKMAFYRSGLHCDLHPRWKRSGKTVAFDSIHEGKRRIYGFEVDSYINQQ</sequence>
<organism evidence="1 2">
    <name type="scientific">Lutibacter holmesii</name>
    <dbReference type="NCBI Taxonomy" id="1137985"/>
    <lineage>
        <taxon>Bacteria</taxon>
        <taxon>Pseudomonadati</taxon>
        <taxon>Bacteroidota</taxon>
        <taxon>Flavobacteriia</taxon>
        <taxon>Flavobacteriales</taxon>
        <taxon>Flavobacteriaceae</taxon>
        <taxon>Lutibacter</taxon>
    </lineage>
</organism>
<dbReference type="Proteomes" id="UP001597241">
    <property type="component" value="Unassembled WGS sequence"/>
</dbReference>
<evidence type="ECO:0000313" key="1">
    <source>
        <dbReference type="EMBL" id="MFD1294228.1"/>
    </source>
</evidence>
<protein>
    <submittedName>
        <fullName evidence="1">Uncharacterized protein</fullName>
    </submittedName>
</protein>
<evidence type="ECO:0000313" key="2">
    <source>
        <dbReference type="Proteomes" id="UP001597241"/>
    </source>
</evidence>
<keyword evidence="2" id="KW-1185">Reference proteome</keyword>
<name>A0ABW3WPZ4_9FLAO</name>
<dbReference type="RefSeq" id="WP_386809419.1">
    <property type="nucleotide sequence ID" value="NZ_JBHTMV010000004.1"/>
</dbReference>
<reference evidence="2" key="1">
    <citation type="journal article" date="2019" name="Int. J. Syst. Evol. Microbiol.">
        <title>The Global Catalogue of Microorganisms (GCM) 10K type strain sequencing project: providing services to taxonomists for standard genome sequencing and annotation.</title>
        <authorList>
            <consortium name="The Broad Institute Genomics Platform"/>
            <consortium name="The Broad Institute Genome Sequencing Center for Infectious Disease"/>
            <person name="Wu L."/>
            <person name="Ma J."/>
        </authorList>
    </citation>
    <scope>NUCLEOTIDE SEQUENCE [LARGE SCALE GENOMIC DNA]</scope>
    <source>
        <strain evidence="2">CCUG 62221</strain>
    </source>
</reference>
<dbReference type="EMBL" id="JBHTMV010000004">
    <property type="protein sequence ID" value="MFD1294228.1"/>
    <property type="molecule type" value="Genomic_DNA"/>
</dbReference>